<sequence length="59" mass="6043">MIVPSAFTPAPPPIALATPLSCDTVVASVSAEPAFTFAIWRSAPLAPTDTVFARSATDP</sequence>
<dbReference type="Proteomes" id="UP000238982">
    <property type="component" value="Unassembled WGS sequence"/>
</dbReference>
<protein>
    <submittedName>
        <fullName evidence="1">Uncharacterized protein</fullName>
    </submittedName>
</protein>
<evidence type="ECO:0000313" key="1">
    <source>
        <dbReference type="EMBL" id="PRF62053.1"/>
    </source>
</evidence>
<dbReference type="AlphaFoldDB" id="A0A2S9MSX2"/>
<gene>
    <name evidence="1" type="ORF">C6Q15_10645</name>
</gene>
<proteinExistence type="predicted"/>
<organism evidence="1 2">
    <name type="scientific">Burkholderia multivorans</name>
    <dbReference type="NCBI Taxonomy" id="87883"/>
    <lineage>
        <taxon>Bacteria</taxon>
        <taxon>Pseudomonadati</taxon>
        <taxon>Pseudomonadota</taxon>
        <taxon>Betaproteobacteria</taxon>
        <taxon>Burkholderiales</taxon>
        <taxon>Burkholderiaceae</taxon>
        <taxon>Burkholderia</taxon>
        <taxon>Burkholderia cepacia complex</taxon>
    </lineage>
</organism>
<evidence type="ECO:0000313" key="2">
    <source>
        <dbReference type="Proteomes" id="UP000238982"/>
    </source>
</evidence>
<comment type="caution">
    <text evidence="1">The sequence shown here is derived from an EMBL/GenBank/DDBJ whole genome shotgun (WGS) entry which is preliminary data.</text>
</comment>
<dbReference type="EMBL" id="PVGH01000046">
    <property type="protein sequence ID" value="PRF62053.1"/>
    <property type="molecule type" value="Genomic_DNA"/>
</dbReference>
<name>A0A2S9MSX2_9BURK</name>
<accession>A0A2S9MSX2</accession>
<reference evidence="1 2" key="1">
    <citation type="submission" date="2018-03" db="EMBL/GenBank/DDBJ databases">
        <authorList>
            <person name="Keele B.F."/>
        </authorList>
    </citation>
    <scope>NUCLEOTIDE SEQUENCE [LARGE SCALE GENOMIC DNA]</scope>
    <source>
        <strain evidence="1 2">AU19729</strain>
    </source>
</reference>